<dbReference type="InterPro" id="IPR056884">
    <property type="entry name" value="NPHP3-like_N"/>
</dbReference>
<feature type="domain" description="Fungal STAND N-terminal Goodbye" evidence="3">
    <location>
        <begin position="26"/>
        <end position="148"/>
    </location>
</feature>
<dbReference type="PANTHER" id="PTHR10039">
    <property type="entry name" value="AMELOGENIN"/>
    <property type="match status" value="1"/>
</dbReference>
<feature type="region of interest" description="Disordered" evidence="2">
    <location>
        <begin position="1347"/>
        <end position="1382"/>
    </location>
</feature>
<sequence>MASNGEEKKIVPEDLESDNRDVADLWKQALKQYKGIVGFDLQPKFNNVQAMIDFGTNEMNSFHKFRHNSKKVDKLRSLFAANIDYIEKGAQQLISAAVSAFPPAAAIGTAITYLLSVGLSLRACKQVSADYDVVVVFFDDMNSFLERVVILETRLPSHKAYQNCLMDVFTSFLTLTGYAHKYIELGRFKKWITNLIGGEDSDLGGARKKMDKDLTRLQNATEFAILGNSEELKKMNTELQNNQEAHTRMLEEQKEMMFSISQDTGSIRSDVAKLLKAFTEQNAKHDHKGKPSTQDASKPASANRVRNRMPDVEGDGHEYAILKETLIPDTCTWVFSQQEWEDWVKQDEDVSVLKPVLALAGQPGTGKSHLAAAVHDKLYNLAKEDSSQRTCVAHFYFREQRKDLGLFRSGLITTINQIVEQSVPLCERINAEMVRDEVFYNVFEWRDLLLKILGPSFSNDSPNRLFILFDGLDELIDFPQFLEFVKLVRQEKFRISIVVTSRPDLLQKLSEQAEVSTIEVTKEKQLQDFKTLAWHRINDLNYLKKFTRYVQQRIAEKVEEASPNLLYAEHTLERLNALGREGAALQVLAQPMPENLHGVYEIMLDECQRRMPADRQQIAAKLLHWIAFSYRVLTLDEVTSLLVYLSKDDSFTLEEIPEVASKFLQIGDPAFEAQTREIAHRDTSTGSIEDLEKAEAASDNQDDVYNDGALPVKFKERSMRAFFRDASDVDSKWHLKASEAHRQIFLAGVDLVKPEPLGPGHPIKEGLRLYAAYRLLSHFVELKLEEHTPQEKAEVMEGLAMALSHTDFADTLSRTGMTYNRSIKSLVNDRVALWAESLKIPEIPSLLSPDAAAWWADVAIDSRRCRYGMVRGYVSRIYTAANLEEVLSAYKLLYGLLGVSGLDELLVDKAKANFPDEASAPAPSSDDPPTDNSGNATNQATGELGEEKSSLGLPGIFSDLEMDGTAYRAVGELFFHYSHYKAADLMCKKAYDICHSGDDNVEKFKISILHSKVLLKLHEKDKAFETILERVKDIETVDVPTALKRAALLAKAEVETKLKMRQAAAESYTKAKSIDPTGMTTGDALVKEIELFEKVDDYAGYFRTLKSWSPIDRLTWMAWNYCYDGRERHDTLRSLAIKEGEAEFLIEIYKNAIQFLDRLNSGAPLRLELAVTYFRAAGDLENARKYLDDIFNTTSGGYPYSITDEQPQTMLQRAVDVMSDVLYEIFRSSRDPKVKLEALEALKGLMDRPLSLSVPIYTALDLVHRRIVIASMCLKMGQGSEFQERLQSVFNDCFAGLSDKVSWNDGQNLEKLGHALMILSKAVPDGQDIQRYARIVISAMFSKITTASEEEDGLSSESDESGDEESDSSDDEDDTPPEGVVPLARAGRVGTFEGMAAFETMNSLRSGNKSSPKDEGDLGNPDIVVYSCDGGICTPTAGYAWWGDSVVHYCAECSTTLVCEICYNARHTPEKVGSPNVMHFCDKRHNYIKLPVEGWRGIKDGVMRVDGEEPVKFENFLNRLQNEICKDAWDRFWTGA</sequence>
<protein>
    <recommendedName>
        <fullName evidence="7">Fungal STAND N-terminal Goodbye domain-containing protein</fullName>
    </recommendedName>
</protein>
<dbReference type="InterPro" id="IPR031350">
    <property type="entry name" value="Goodbye_dom"/>
</dbReference>
<feature type="region of interest" description="Disordered" evidence="2">
    <location>
        <begin position="281"/>
        <end position="312"/>
    </location>
</feature>
<organism evidence="5 6">
    <name type="scientific">Trichoderma lentiforme</name>
    <dbReference type="NCBI Taxonomy" id="1567552"/>
    <lineage>
        <taxon>Eukaryota</taxon>
        <taxon>Fungi</taxon>
        <taxon>Dikarya</taxon>
        <taxon>Ascomycota</taxon>
        <taxon>Pezizomycotina</taxon>
        <taxon>Sordariomycetes</taxon>
        <taxon>Hypocreomycetidae</taxon>
        <taxon>Hypocreales</taxon>
        <taxon>Hypocreaceae</taxon>
        <taxon>Trichoderma</taxon>
    </lineage>
</organism>
<evidence type="ECO:0000313" key="6">
    <source>
        <dbReference type="Proteomes" id="UP000801864"/>
    </source>
</evidence>
<evidence type="ECO:0000313" key="5">
    <source>
        <dbReference type="EMBL" id="KAF3067801.1"/>
    </source>
</evidence>
<feature type="compositionally biased region" description="Low complexity" evidence="2">
    <location>
        <begin position="916"/>
        <end position="927"/>
    </location>
</feature>
<dbReference type="Pfam" id="PF17109">
    <property type="entry name" value="Goodbye"/>
    <property type="match status" value="1"/>
</dbReference>
<keyword evidence="1" id="KW-0677">Repeat</keyword>
<dbReference type="EMBL" id="QLNT01000015">
    <property type="protein sequence ID" value="KAF3067801.1"/>
    <property type="molecule type" value="Genomic_DNA"/>
</dbReference>
<feature type="compositionally biased region" description="Acidic residues" evidence="2">
    <location>
        <begin position="1348"/>
        <end position="1376"/>
    </location>
</feature>
<evidence type="ECO:0000256" key="2">
    <source>
        <dbReference type="SAM" id="MobiDB-lite"/>
    </source>
</evidence>
<dbReference type="InterPro" id="IPR027417">
    <property type="entry name" value="P-loop_NTPase"/>
</dbReference>
<evidence type="ECO:0008006" key="7">
    <source>
        <dbReference type="Google" id="ProtNLM"/>
    </source>
</evidence>
<dbReference type="Gene3D" id="1.25.40.10">
    <property type="entry name" value="Tetratricopeptide repeat domain"/>
    <property type="match status" value="1"/>
</dbReference>
<dbReference type="Proteomes" id="UP000801864">
    <property type="component" value="Unassembled WGS sequence"/>
</dbReference>
<keyword evidence="6" id="KW-1185">Reference proteome</keyword>
<dbReference type="InterPro" id="IPR011990">
    <property type="entry name" value="TPR-like_helical_dom_sf"/>
</dbReference>
<evidence type="ECO:0000259" key="3">
    <source>
        <dbReference type="Pfam" id="PF17109"/>
    </source>
</evidence>
<dbReference type="PANTHER" id="PTHR10039:SF17">
    <property type="entry name" value="FUNGAL STAND N-TERMINAL GOODBYE DOMAIN-CONTAINING PROTEIN-RELATED"/>
    <property type="match status" value="1"/>
</dbReference>
<name>A0A9P5CCC8_9HYPO</name>
<reference evidence="5 6" key="1">
    <citation type="submission" date="2018-06" db="EMBL/GenBank/DDBJ databases">
        <title>Genome analysis of cellulolytic fungus Trichoderma lentiforme CFAM-422.</title>
        <authorList>
            <person name="Steindorff A.S."/>
            <person name="Formighieri E.F."/>
            <person name="Midorikawa G.E.O."/>
            <person name="Tamietti M.S."/>
            <person name="Ramos E.Z."/>
            <person name="Silva A.S."/>
            <person name="Bon E.P.S."/>
            <person name="Mendes T.D."/>
            <person name="Damaso M.C.T."/>
            <person name="Favaro L.C.L."/>
        </authorList>
    </citation>
    <scope>NUCLEOTIDE SEQUENCE [LARGE SCALE GENOMIC DNA]</scope>
    <source>
        <strain evidence="5 6">CFAM-422</strain>
    </source>
</reference>
<feature type="domain" description="Nephrocystin 3-like N-terminal" evidence="4">
    <location>
        <begin position="329"/>
        <end position="502"/>
    </location>
</feature>
<dbReference type="Gene3D" id="3.40.50.300">
    <property type="entry name" value="P-loop containing nucleotide triphosphate hydrolases"/>
    <property type="match status" value="1"/>
</dbReference>
<dbReference type="Pfam" id="PF24883">
    <property type="entry name" value="NPHP3_N"/>
    <property type="match status" value="1"/>
</dbReference>
<comment type="caution">
    <text evidence="5">The sequence shown here is derived from an EMBL/GenBank/DDBJ whole genome shotgun (WGS) entry which is preliminary data.</text>
</comment>
<dbReference type="SUPFAM" id="SSF52540">
    <property type="entry name" value="P-loop containing nucleoside triphosphate hydrolases"/>
    <property type="match status" value="1"/>
</dbReference>
<proteinExistence type="predicted"/>
<evidence type="ECO:0000259" key="4">
    <source>
        <dbReference type="Pfam" id="PF24883"/>
    </source>
</evidence>
<evidence type="ECO:0000256" key="1">
    <source>
        <dbReference type="ARBA" id="ARBA00022737"/>
    </source>
</evidence>
<accession>A0A9P5CCC8</accession>
<dbReference type="SUPFAM" id="SSF48452">
    <property type="entry name" value="TPR-like"/>
    <property type="match status" value="1"/>
</dbReference>
<feature type="region of interest" description="Disordered" evidence="2">
    <location>
        <begin position="916"/>
        <end position="949"/>
    </location>
</feature>
<gene>
    <name evidence="5" type="ORF">CFAM422_008650</name>
</gene>
<feature type="compositionally biased region" description="Polar residues" evidence="2">
    <location>
        <begin position="930"/>
        <end position="941"/>
    </location>
</feature>